<accession>A0AAW4PHH7</accession>
<organism evidence="2 3">
    <name type="scientific">Haloarcula nitratireducens</name>
    <dbReference type="NCBI Taxonomy" id="2487749"/>
    <lineage>
        <taxon>Archaea</taxon>
        <taxon>Methanobacteriati</taxon>
        <taxon>Methanobacteriota</taxon>
        <taxon>Stenosarchaea group</taxon>
        <taxon>Halobacteria</taxon>
        <taxon>Halobacteriales</taxon>
        <taxon>Haloarculaceae</taxon>
        <taxon>Haloarcula</taxon>
    </lineage>
</organism>
<evidence type="ECO:0000259" key="1">
    <source>
        <dbReference type="Pfam" id="PF13360"/>
    </source>
</evidence>
<proteinExistence type="predicted"/>
<feature type="domain" description="Pyrrolo-quinoline quinone repeat" evidence="1">
    <location>
        <begin position="6"/>
        <end position="115"/>
    </location>
</feature>
<dbReference type="EMBL" id="RKLT01000018">
    <property type="protein sequence ID" value="MBX0297368.1"/>
    <property type="molecule type" value="Genomic_DNA"/>
</dbReference>
<dbReference type="InterPro" id="IPR018391">
    <property type="entry name" value="PQQ_b-propeller_rpt"/>
</dbReference>
<dbReference type="InterPro" id="IPR011047">
    <property type="entry name" value="Quinoprotein_ADH-like_sf"/>
</dbReference>
<evidence type="ECO:0000313" key="2">
    <source>
        <dbReference type="EMBL" id="MBX0297368.1"/>
    </source>
</evidence>
<dbReference type="InterPro" id="IPR015943">
    <property type="entry name" value="WD40/YVTN_repeat-like_dom_sf"/>
</dbReference>
<gene>
    <name evidence="2" type="ORF">EGH23_21045</name>
</gene>
<comment type="caution">
    <text evidence="2">The sequence shown here is derived from an EMBL/GenBank/DDBJ whole genome shotgun (WGS) entry which is preliminary data.</text>
</comment>
<feature type="domain" description="Pyrrolo-quinoline quinone repeat" evidence="1">
    <location>
        <begin position="137"/>
        <end position="263"/>
    </location>
</feature>
<name>A0AAW4PHH7_9EURY</name>
<reference evidence="2 3" key="1">
    <citation type="submission" date="2021-06" db="EMBL/GenBank/DDBJ databases">
        <title>Halomicroarcula sp. a new haloarchaeum isolated from saline soil.</title>
        <authorList>
            <person name="Duran-Viseras A."/>
            <person name="Sanchez-Porro C."/>
            <person name="Ventosa A."/>
        </authorList>
    </citation>
    <scope>NUCLEOTIDE SEQUENCE [LARGE SCALE GENOMIC DNA]</scope>
    <source>
        <strain evidence="2 3">F27</strain>
    </source>
</reference>
<dbReference type="AlphaFoldDB" id="A0AAW4PHH7"/>
<dbReference type="InterPro" id="IPR002372">
    <property type="entry name" value="PQQ_rpt_dom"/>
</dbReference>
<dbReference type="Pfam" id="PF13360">
    <property type="entry name" value="PQQ_2"/>
    <property type="match status" value="2"/>
</dbReference>
<dbReference type="PANTHER" id="PTHR34512:SF30">
    <property type="entry name" value="OUTER MEMBRANE PROTEIN ASSEMBLY FACTOR BAMB"/>
    <property type="match status" value="1"/>
</dbReference>
<protein>
    <submittedName>
        <fullName evidence="2">PQQ-binding-like beta-propeller repeat protein</fullName>
    </submittedName>
</protein>
<dbReference type="SMART" id="SM00564">
    <property type="entry name" value="PQQ"/>
    <property type="match status" value="5"/>
</dbReference>
<dbReference type="SUPFAM" id="SSF50998">
    <property type="entry name" value="Quinoprotein alcohol dehydrogenase-like"/>
    <property type="match status" value="1"/>
</dbReference>
<dbReference type="Proteomes" id="UP001430455">
    <property type="component" value="Unassembled WGS sequence"/>
</dbReference>
<keyword evidence="3" id="KW-1185">Reference proteome</keyword>
<evidence type="ECO:0000313" key="3">
    <source>
        <dbReference type="Proteomes" id="UP001430455"/>
    </source>
</evidence>
<dbReference type="PANTHER" id="PTHR34512">
    <property type="entry name" value="CELL SURFACE PROTEIN"/>
    <property type="match status" value="1"/>
</dbReference>
<sequence>MIDDVSFVVLAAETGDEQWHYDGVPLTPRRTPTLVDDTLYLVSYSAIDAVDVHAQTSRWHIPFHLEGELSHIEGLQPPRVANGVVYLAADPGEVLALDADTGALQWTHDIEGLPPTVRIEGDSDEHAAVRRQGKPFAPVAVTDQRVYVSSWDLSLYALTAETGEREWAFSPGMDHLDMLHAPTVVDGAVYTQTEDAVLYVLDAEAGDLLWTYDEYGESSDGVSPVVDEESVYIIAGTSTENLFLVALNQADGTVQWERPVGPPFQDPVADENTIYLDQGRNVDAIEKATGELKWELRMKSALAAPATIVDSAIFVADTAGTVYSVW</sequence>
<dbReference type="Gene3D" id="2.130.10.10">
    <property type="entry name" value="YVTN repeat-like/Quinoprotein amine dehydrogenase"/>
    <property type="match status" value="2"/>
</dbReference>